<keyword evidence="6 9" id="KW-0067">ATP-binding</keyword>
<gene>
    <name evidence="9" type="primary">tmcA</name>
    <name evidence="11" type="ORF">C7446_0329</name>
</gene>
<proteinExistence type="inferred from homology"/>
<dbReference type="InterPro" id="IPR032672">
    <property type="entry name" value="TmcA/NAT10/Kre33"/>
</dbReference>
<dbReference type="GO" id="GO:1904812">
    <property type="term" value="P:rRNA acetylation involved in maturation of SSU-rRNA"/>
    <property type="evidence" value="ECO:0007669"/>
    <property type="project" value="TreeGrafter"/>
</dbReference>
<keyword evidence="7 9" id="KW-0694">RNA-binding</keyword>
<keyword evidence="8 9" id="KW-0012">Acyltransferase</keyword>
<dbReference type="RefSeq" id="WP_170149969.1">
    <property type="nucleotide sequence ID" value="NZ_RBIN01000001.1"/>
</dbReference>
<dbReference type="CDD" id="cd04301">
    <property type="entry name" value="NAT_SF"/>
    <property type="match status" value="1"/>
</dbReference>
<dbReference type="InterPro" id="IPR000182">
    <property type="entry name" value="GNAT_dom"/>
</dbReference>
<evidence type="ECO:0000256" key="8">
    <source>
        <dbReference type="ARBA" id="ARBA00023315"/>
    </source>
</evidence>
<dbReference type="GO" id="GO:0000049">
    <property type="term" value="F:tRNA binding"/>
    <property type="evidence" value="ECO:0007669"/>
    <property type="project" value="UniProtKB-UniRule"/>
</dbReference>
<dbReference type="GO" id="GO:0005737">
    <property type="term" value="C:cytoplasm"/>
    <property type="evidence" value="ECO:0007669"/>
    <property type="project" value="UniProtKB-SubCell"/>
</dbReference>
<evidence type="ECO:0000256" key="1">
    <source>
        <dbReference type="ARBA" id="ARBA00022490"/>
    </source>
</evidence>
<dbReference type="GO" id="GO:0051391">
    <property type="term" value="P:tRNA acetylation"/>
    <property type="evidence" value="ECO:0007669"/>
    <property type="project" value="UniProtKB-UniRule"/>
</dbReference>
<organism evidence="11 12">
    <name type="scientific">Kushneria sinocarnis</name>
    <dbReference type="NCBI Taxonomy" id="595502"/>
    <lineage>
        <taxon>Bacteria</taxon>
        <taxon>Pseudomonadati</taxon>
        <taxon>Pseudomonadota</taxon>
        <taxon>Gammaproteobacteria</taxon>
        <taxon>Oceanospirillales</taxon>
        <taxon>Halomonadaceae</taxon>
        <taxon>Kushneria</taxon>
    </lineage>
</organism>
<comment type="caution">
    <text evidence="9">Lacks conserved residue(s) required for the propagation of feature annotation.</text>
</comment>
<dbReference type="GO" id="GO:0005524">
    <property type="term" value="F:ATP binding"/>
    <property type="evidence" value="ECO:0007669"/>
    <property type="project" value="UniProtKB-UniRule"/>
</dbReference>
<dbReference type="SUPFAM" id="SSF55729">
    <property type="entry name" value="Acyl-CoA N-acyltransferases (Nat)"/>
    <property type="match status" value="1"/>
</dbReference>
<comment type="similarity">
    <text evidence="9">Belongs to the TmcA family.</text>
</comment>
<feature type="domain" description="N-acetyltransferase" evidence="10">
    <location>
        <begin position="407"/>
        <end position="587"/>
    </location>
</feature>
<name>A0A420X197_9GAMM</name>
<dbReference type="EMBL" id="RBIN01000001">
    <property type="protein sequence ID" value="RKR07517.1"/>
    <property type="molecule type" value="Genomic_DNA"/>
</dbReference>
<accession>A0A420X197</accession>
<dbReference type="SUPFAM" id="SSF52540">
    <property type="entry name" value="P-loop containing nucleoside triphosphate hydrolases"/>
    <property type="match status" value="1"/>
</dbReference>
<protein>
    <recommendedName>
        <fullName evidence="9">tRNA(Met) cytidine acetyltransferase TmcA</fullName>
        <ecNumber evidence="9">2.3.1.193</ecNumber>
    </recommendedName>
</protein>
<keyword evidence="4 9" id="KW-0819">tRNA processing</keyword>
<evidence type="ECO:0000259" key="10">
    <source>
        <dbReference type="PROSITE" id="PS51186"/>
    </source>
</evidence>
<sequence>MHEEHHQPPWWPPWRRRLAAARHRGLLWLAGSASWTRQQALALIDGEQVPWVGGRAPENPCIEALAPDRARTRLGGESDCVVIDAHDDHGGGFDPDAFGALAGTVRAGGVLLLLTPTDWGVRADADHARLCDDATPVAALSPRYLARLASRLQASPQVAHWREGEAHPRLPECAADAPPPEVPPDEDCLTPDQAEAVRRLGRLRRRRPLVLTADRGRGKSAALGIAAARRLQAGERELLVTAPRPAAVAPLFERLAELLPGGRRDGNVFYWLDAAGTQHCVRFIAPDALSEQAADLGGAGTTLLVDEAAALPAQLLTRWLRAFPRIVFATTVHGYEGSGRGFALRFRAQLERYTPQWRAFELTTPVRWAPHDPLEQLTAELLCLDASVAPLPQPVEPDAITTHPLDRDALAADEGALRELFGLLVQAHYRTTPADLRMLLAAPGLSLQVLEQQGMLLGVAVCSDEGGFEPSLAEAVTRGERRPRGHLLAQSLAMHAGVSEAAGYRWRRVMRIAVHPEARFRGLGRRLLEAVEARARQAGIALLGASFGAEPGLMHFWQQAGFAPVRLGLTAETSTGEHALMVARGLTAAGEALRVSLQAALREQLGELLLIELAPLDPGVAATLLARVAEPPGPLTAAEHTRLTRFTDARAPLVPVRPLLRRVLLAALQDDSTARAEPEVLAALTGVLWQGRTLEWLAGEHGLAGRQAALDWLRARLGELGPLA</sequence>
<evidence type="ECO:0000256" key="5">
    <source>
        <dbReference type="ARBA" id="ARBA00022741"/>
    </source>
</evidence>
<reference evidence="11 12" key="1">
    <citation type="submission" date="2018-10" db="EMBL/GenBank/DDBJ databases">
        <title>Genomic Encyclopedia of Type Strains, Phase IV (KMG-IV): sequencing the most valuable type-strain genomes for metagenomic binning, comparative biology and taxonomic classification.</title>
        <authorList>
            <person name="Goeker M."/>
        </authorList>
    </citation>
    <scope>NUCLEOTIDE SEQUENCE [LARGE SCALE GENOMIC DNA]</scope>
    <source>
        <strain evidence="11 12">DSM 23229</strain>
    </source>
</reference>
<comment type="caution">
    <text evidence="11">The sequence shown here is derived from an EMBL/GenBank/DDBJ whole genome shotgun (WGS) entry which is preliminary data.</text>
</comment>
<dbReference type="InterPro" id="IPR038321">
    <property type="entry name" value="TmcA_C_sf"/>
</dbReference>
<dbReference type="Pfam" id="PF13718">
    <property type="entry name" value="GNAT_acetyltr_2"/>
    <property type="match status" value="2"/>
</dbReference>
<comment type="function">
    <text evidence="9">Catalyzes the formation of N(4)-acetylcytidine (ac(4)C) at the wobble position of tRNA(Met), by using acetyl-CoA as an acetyl donor and ATP (or GTP).</text>
</comment>
<dbReference type="Gene3D" id="3.40.50.300">
    <property type="entry name" value="P-loop containing nucleotide triphosphate hydrolases"/>
    <property type="match status" value="1"/>
</dbReference>
<dbReference type="Gene3D" id="1.20.120.890">
    <property type="entry name" value="tRNA(Met) cytidine acetyltransferase, tail domain"/>
    <property type="match status" value="1"/>
</dbReference>
<dbReference type="InterPro" id="IPR007807">
    <property type="entry name" value="TcmA/NAT10_helicase"/>
</dbReference>
<dbReference type="Gene3D" id="3.40.50.11040">
    <property type="match status" value="1"/>
</dbReference>
<keyword evidence="3 9" id="KW-0808">Transferase</keyword>
<dbReference type="PANTHER" id="PTHR10925">
    <property type="entry name" value="N-ACETYLTRANSFERASE 10"/>
    <property type="match status" value="1"/>
</dbReference>
<evidence type="ECO:0000256" key="6">
    <source>
        <dbReference type="ARBA" id="ARBA00022840"/>
    </source>
</evidence>
<dbReference type="InterPro" id="IPR024914">
    <property type="entry name" value="tRNA_acetyltr_TmcA"/>
</dbReference>
<dbReference type="GO" id="GO:0002101">
    <property type="term" value="P:tRNA wobble cytosine modification"/>
    <property type="evidence" value="ECO:0007669"/>
    <property type="project" value="UniProtKB-UniRule"/>
</dbReference>
<dbReference type="PANTHER" id="PTHR10925:SF5">
    <property type="entry name" value="RNA CYTIDINE ACETYLTRANSFERASE"/>
    <property type="match status" value="1"/>
</dbReference>
<dbReference type="InterPro" id="IPR016181">
    <property type="entry name" value="Acyl_CoA_acyltransferase"/>
</dbReference>
<dbReference type="Gene3D" id="3.40.630.30">
    <property type="match status" value="1"/>
</dbReference>
<feature type="binding site" evidence="9">
    <location>
        <begin position="512"/>
        <end position="514"/>
    </location>
    <ligand>
        <name>acetyl-CoA</name>
        <dbReference type="ChEBI" id="CHEBI:57288"/>
    </ligand>
</feature>
<feature type="binding site" evidence="9">
    <location>
        <position position="367"/>
    </location>
    <ligand>
        <name>ATP</name>
        <dbReference type="ChEBI" id="CHEBI:30616"/>
    </ligand>
</feature>
<evidence type="ECO:0000256" key="2">
    <source>
        <dbReference type="ARBA" id="ARBA00022555"/>
    </source>
</evidence>
<dbReference type="Proteomes" id="UP000281975">
    <property type="component" value="Unassembled WGS sequence"/>
</dbReference>
<dbReference type="GO" id="GO:1990883">
    <property type="term" value="F:18S rRNA cytidine N-acetyltransferase activity"/>
    <property type="evidence" value="ECO:0007669"/>
    <property type="project" value="TreeGrafter"/>
</dbReference>
<dbReference type="AlphaFoldDB" id="A0A420X197"/>
<dbReference type="EC" id="2.3.1.193" evidence="9"/>
<keyword evidence="2 9" id="KW-0820">tRNA-binding</keyword>
<feature type="binding site" evidence="9">
    <location>
        <position position="193"/>
    </location>
    <ligand>
        <name>ATP</name>
        <dbReference type="ChEBI" id="CHEBI:30616"/>
    </ligand>
</feature>
<comment type="subcellular location">
    <subcellularLocation>
        <location evidence="9">Cytoplasm</location>
    </subcellularLocation>
</comment>
<dbReference type="GO" id="GO:0051392">
    <property type="term" value="F:tRNA cytidine N4-acetyltransferase activity"/>
    <property type="evidence" value="ECO:0007669"/>
    <property type="project" value="UniProtKB-UniRule"/>
</dbReference>
<evidence type="ECO:0000256" key="3">
    <source>
        <dbReference type="ARBA" id="ARBA00022679"/>
    </source>
</evidence>
<dbReference type="InterPro" id="IPR013562">
    <property type="entry name" value="TmcA/NAT10_N"/>
</dbReference>
<dbReference type="Pfam" id="PF08351">
    <property type="entry name" value="TmcA_N"/>
    <property type="match status" value="1"/>
</dbReference>
<dbReference type="InterPro" id="IPR027417">
    <property type="entry name" value="P-loop_NTPase"/>
</dbReference>
<evidence type="ECO:0000256" key="9">
    <source>
        <dbReference type="HAMAP-Rule" id="MF_01886"/>
    </source>
</evidence>
<comment type="catalytic activity">
    <reaction evidence="9">
        <text>cytidine(34) in elongator tRNA(Met) + acetyl-CoA + ATP + H2O = N(4)-acetylcytidine(34) in elongator tRNA(Met) + ADP + phosphate + CoA + H(+)</text>
        <dbReference type="Rhea" id="RHEA:43788"/>
        <dbReference type="Rhea" id="RHEA-COMP:10693"/>
        <dbReference type="Rhea" id="RHEA-COMP:10694"/>
        <dbReference type="ChEBI" id="CHEBI:15377"/>
        <dbReference type="ChEBI" id="CHEBI:15378"/>
        <dbReference type="ChEBI" id="CHEBI:30616"/>
        <dbReference type="ChEBI" id="CHEBI:43474"/>
        <dbReference type="ChEBI" id="CHEBI:57287"/>
        <dbReference type="ChEBI" id="CHEBI:57288"/>
        <dbReference type="ChEBI" id="CHEBI:74900"/>
        <dbReference type="ChEBI" id="CHEBI:82748"/>
        <dbReference type="ChEBI" id="CHEBI:456216"/>
        <dbReference type="EC" id="2.3.1.193"/>
    </reaction>
</comment>
<keyword evidence="5 9" id="KW-0547">Nucleotide-binding</keyword>
<evidence type="ECO:0000313" key="11">
    <source>
        <dbReference type="EMBL" id="RKR07517.1"/>
    </source>
</evidence>
<keyword evidence="1 9" id="KW-0963">Cytoplasm</keyword>
<dbReference type="HAMAP" id="MF_01886">
    <property type="entry name" value="tRNA_acetyltr_TmcA"/>
    <property type="match status" value="1"/>
</dbReference>
<keyword evidence="12" id="KW-1185">Reference proteome</keyword>
<evidence type="ECO:0000256" key="4">
    <source>
        <dbReference type="ARBA" id="ARBA00022694"/>
    </source>
</evidence>
<evidence type="ECO:0000256" key="7">
    <source>
        <dbReference type="ARBA" id="ARBA00022884"/>
    </source>
</evidence>
<dbReference type="PROSITE" id="PS51186">
    <property type="entry name" value="GNAT"/>
    <property type="match status" value="1"/>
</dbReference>
<evidence type="ECO:0000313" key="12">
    <source>
        <dbReference type="Proteomes" id="UP000281975"/>
    </source>
</evidence>
<dbReference type="Pfam" id="PF05127">
    <property type="entry name" value="NAT10_TcmA_helicase"/>
    <property type="match status" value="1"/>
</dbReference>